<dbReference type="Pfam" id="PF12130">
    <property type="entry name" value="bMERB_dom"/>
    <property type="match status" value="1"/>
</dbReference>
<feature type="compositionally biased region" description="Basic and acidic residues" evidence="6">
    <location>
        <begin position="588"/>
        <end position="597"/>
    </location>
</feature>
<dbReference type="PROSITE" id="PS50021">
    <property type="entry name" value="CH"/>
    <property type="match status" value="1"/>
</dbReference>
<evidence type="ECO:0000313" key="10">
    <source>
        <dbReference type="Ensembl" id="ENSSRHP00000064907.1"/>
    </source>
</evidence>
<protein>
    <submittedName>
        <fullName evidence="10">EH domain-binding protein 1-like</fullName>
    </submittedName>
</protein>
<dbReference type="Gene3D" id="1.10.418.10">
    <property type="entry name" value="Calponin-like domain"/>
    <property type="match status" value="1"/>
</dbReference>
<name>A0A673KNC8_9TELE</name>
<dbReference type="PROSITE" id="PS51848">
    <property type="entry name" value="BMERB"/>
    <property type="match status" value="1"/>
</dbReference>
<evidence type="ECO:0000256" key="5">
    <source>
        <dbReference type="SAM" id="Coils"/>
    </source>
</evidence>
<reference evidence="10" key="2">
    <citation type="submission" date="2025-09" db="UniProtKB">
        <authorList>
            <consortium name="Ensembl"/>
        </authorList>
    </citation>
    <scope>IDENTIFICATION</scope>
</reference>
<evidence type="ECO:0000256" key="2">
    <source>
        <dbReference type="ARBA" id="ARBA00022553"/>
    </source>
</evidence>
<dbReference type="InterPro" id="IPR050540">
    <property type="entry name" value="F-actin_Monoox_Mical"/>
</dbReference>
<feature type="domain" description="Calponin-homology (CH)" evidence="7">
    <location>
        <begin position="375"/>
        <end position="480"/>
    </location>
</feature>
<feature type="compositionally biased region" description="Basic and acidic residues" evidence="6">
    <location>
        <begin position="1048"/>
        <end position="1070"/>
    </location>
</feature>
<sequence>MASVWKRLQRVGKHASKFQFVASYQELMVECTKKWQPDKLVVVWTRRSRRKSSKDPHAEEFEDKEWTFVIENESPSGRRKALATSCINMKQYASAMPTQTDVKLKFKPLSKKVVSATLQFSLSCIFLREGKATDEDMQSLASLMSMKQADIGNLDDFEEENEEDEENRVNQEEKSAKITELISKLNFLDQEDQEQSNMSSNLFDEPNDPVDLNPFGDPDEDDQEPVFDQNTSYPSNPFDEADTDMDSSQHGNPFDEPEPEPQPKVSPPRSSKRKNVRLVDMSKYLYANITRTEEEELDESNPFYEPRASSAASSTADSSTSEKSTKRRAPLPPSAGPNPAVTPGGPAPKTSAPGGASTPPSLPSPIPSPVLGGRPNASQSLLAWCREVTKNYRGVKITNFTTSWRNGLAFCALLHHFRPNLIDYKALNPQDIKENNKKAYDGFASLGISRLLEPSDMVLLAIPDKLTVMTYLYQIRAHFSGEELNVVQIEANSSCSTYKVGDFETDTNSSIDQDKFYAELNDIHREPTNQGAAATNGEVLKDVVPSLRASTADRVSPAAPTVTEPHPRPTQCTRTSLETSTSQPPTAEQKKLLKADTLDMGGPSHRLEREKESGQSGGLTAADTRDSREQHETPRPGERQTESGSPTWHTGSSLTNTHKLGFTYNRDTDLIKKKRASLRHFESDSTSDSSLNKISFSALQKVLSRQEELKERARLLLEQARRDAAMKAGNKSTTNAQSPTHTPQIIDERDEERRRQLRERARQLIAEARSGVKMSELPLYTDSTSIACSAAGNNLKGRSKTAGGECRGAFIGRTSTYTHNNNVNELHAEHLRRATERLRSPVVFHKESAVRKTQLKSFSQYIETRPEVKRQRSVPEDLKRAAEERGALTETEGRKPTEDEVLNKAFKDTSQYVVGELAALESEQRQIDTRASRVEKRLRYLMDTGNNKEEEESMMQEWFTLVNKKNALIRRQNQLSLLEKEHDLERRFELLNRELRAVLAIEDWQKTEAQKRREQLLLDELVILVNKRDALVRDLDAQEKEAEEEDEHLERTLEQNKGKMAKKEEKCVLQ</sequence>
<accession>A0A673KNC8</accession>
<reference evidence="10" key="1">
    <citation type="submission" date="2025-08" db="UniProtKB">
        <authorList>
            <consortium name="Ensembl"/>
        </authorList>
    </citation>
    <scope>IDENTIFICATION</scope>
</reference>
<dbReference type="InterPro" id="IPR001715">
    <property type="entry name" value="CH_dom"/>
</dbReference>
<evidence type="ECO:0000256" key="3">
    <source>
        <dbReference type="ARBA" id="ARBA00022753"/>
    </source>
</evidence>
<feature type="region of interest" description="Disordered" evidence="6">
    <location>
        <begin position="191"/>
        <end position="276"/>
    </location>
</feature>
<evidence type="ECO:0000256" key="6">
    <source>
        <dbReference type="SAM" id="MobiDB-lite"/>
    </source>
</evidence>
<feature type="region of interest" description="Disordered" evidence="6">
    <location>
        <begin position="867"/>
        <end position="898"/>
    </location>
</feature>
<dbReference type="InterPro" id="IPR022735">
    <property type="entry name" value="bMERB_dom"/>
</dbReference>
<dbReference type="PROSITE" id="PS51840">
    <property type="entry name" value="C2_NT"/>
    <property type="match status" value="1"/>
</dbReference>
<keyword evidence="11" id="KW-1185">Reference proteome</keyword>
<feature type="region of interest" description="Disordered" evidence="6">
    <location>
        <begin position="727"/>
        <end position="755"/>
    </location>
</feature>
<feature type="compositionally biased region" description="Low complexity" evidence="6">
    <location>
        <begin position="308"/>
        <end position="322"/>
    </location>
</feature>
<dbReference type="InterPro" id="IPR019448">
    <property type="entry name" value="NT-C2"/>
</dbReference>
<dbReference type="Ensembl" id="ENSSRHT00000066698.1">
    <property type="protein sequence ID" value="ENSSRHP00000064907.1"/>
    <property type="gene ID" value="ENSSRHG00000031004.1"/>
</dbReference>
<dbReference type="PANTHER" id="PTHR23167:SF43">
    <property type="entry name" value="EH DOMAIN-BINDING PROTEIN 1"/>
    <property type="match status" value="1"/>
</dbReference>
<dbReference type="SMART" id="SM01203">
    <property type="entry name" value="DUF3585"/>
    <property type="match status" value="1"/>
</dbReference>
<feature type="compositionally biased region" description="Polar residues" evidence="6">
    <location>
        <begin position="570"/>
        <end position="586"/>
    </location>
</feature>
<dbReference type="Pfam" id="PF10358">
    <property type="entry name" value="NT-C2"/>
    <property type="match status" value="1"/>
</dbReference>
<dbReference type="FunFam" id="1.10.418.10:FF:000023">
    <property type="entry name" value="EH domain-binding protein 1 isoform X1"/>
    <property type="match status" value="1"/>
</dbReference>
<dbReference type="CDD" id="cd21254">
    <property type="entry name" value="CH_EHBP1"/>
    <property type="match status" value="1"/>
</dbReference>
<dbReference type="Proteomes" id="UP000472270">
    <property type="component" value="Unassembled WGS sequence"/>
</dbReference>
<evidence type="ECO:0000256" key="4">
    <source>
        <dbReference type="ARBA" id="ARBA00023054"/>
    </source>
</evidence>
<feature type="compositionally biased region" description="Polar residues" evidence="6">
    <location>
        <begin position="730"/>
        <end position="743"/>
    </location>
</feature>
<feature type="compositionally biased region" description="Polar residues" evidence="6">
    <location>
        <begin position="642"/>
        <end position="658"/>
    </location>
</feature>
<keyword evidence="4 5" id="KW-0175">Coiled coil</keyword>
<dbReference type="AlphaFoldDB" id="A0A673KNC8"/>
<feature type="coiled-coil region" evidence="5">
    <location>
        <begin position="147"/>
        <end position="174"/>
    </location>
</feature>
<evidence type="ECO:0000313" key="11">
    <source>
        <dbReference type="Proteomes" id="UP000472270"/>
    </source>
</evidence>
<evidence type="ECO:0000259" key="9">
    <source>
        <dbReference type="PROSITE" id="PS51848"/>
    </source>
</evidence>
<feature type="compositionally biased region" description="Basic and acidic residues" evidence="6">
    <location>
        <begin position="623"/>
        <end position="641"/>
    </location>
</feature>
<comment type="subcellular location">
    <subcellularLocation>
        <location evidence="1">Endosome</location>
    </subcellularLocation>
</comment>
<dbReference type="SMART" id="SM00033">
    <property type="entry name" value="CH"/>
    <property type="match status" value="1"/>
</dbReference>
<feature type="region of interest" description="Disordered" evidence="6">
    <location>
        <begin position="549"/>
        <end position="660"/>
    </location>
</feature>
<feature type="region of interest" description="Disordered" evidence="6">
    <location>
        <begin position="1039"/>
        <end position="1070"/>
    </location>
</feature>
<feature type="domain" description="BMERB" evidence="9">
    <location>
        <begin position="895"/>
        <end position="1051"/>
    </location>
</feature>
<proteinExistence type="predicted"/>
<organism evidence="10 11">
    <name type="scientific">Sinocyclocheilus rhinocerous</name>
    <dbReference type="NCBI Taxonomy" id="307959"/>
    <lineage>
        <taxon>Eukaryota</taxon>
        <taxon>Metazoa</taxon>
        <taxon>Chordata</taxon>
        <taxon>Craniata</taxon>
        <taxon>Vertebrata</taxon>
        <taxon>Euteleostomi</taxon>
        <taxon>Actinopterygii</taxon>
        <taxon>Neopterygii</taxon>
        <taxon>Teleostei</taxon>
        <taxon>Ostariophysi</taxon>
        <taxon>Cypriniformes</taxon>
        <taxon>Cyprinidae</taxon>
        <taxon>Cyprininae</taxon>
        <taxon>Sinocyclocheilus</taxon>
    </lineage>
</organism>
<dbReference type="InterPro" id="IPR036872">
    <property type="entry name" value="CH_dom_sf"/>
</dbReference>
<gene>
    <name evidence="10" type="primary">LOC107715969</name>
</gene>
<feature type="region of interest" description="Disordered" evidence="6">
    <location>
        <begin position="293"/>
        <end position="372"/>
    </location>
</feature>
<evidence type="ECO:0000259" key="8">
    <source>
        <dbReference type="PROSITE" id="PS51840"/>
    </source>
</evidence>
<evidence type="ECO:0000256" key="1">
    <source>
        <dbReference type="ARBA" id="ARBA00004177"/>
    </source>
</evidence>
<evidence type="ECO:0000259" key="7">
    <source>
        <dbReference type="PROSITE" id="PS50021"/>
    </source>
</evidence>
<keyword evidence="3" id="KW-0967">Endosome</keyword>
<feature type="domain" description="C2 NT-type" evidence="8">
    <location>
        <begin position="1"/>
        <end position="126"/>
    </location>
</feature>
<dbReference type="PANTHER" id="PTHR23167">
    <property type="entry name" value="CALPONIN HOMOLOGY DOMAIN-CONTAINING PROTEIN DDB_G0272472-RELATED"/>
    <property type="match status" value="1"/>
</dbReference>
<keyword evidence="2" id="KW-0597">Phosphoprotein</keyword>
<dbReference type="GO" id="GO:0005768">
    <property type="term" value="C:endosome"/>
    <property type="evidence" value="ECO:0007669"/>
    <property type="project" value="UniProtKB-SubCell"/>
</dbReference>
<dbReference type="SUPFAM" id="SSF47576">
    <property type="entry name" value="Calponin-homology domain, CH-domain"/>
    <property type="match status" value="1"/>
</dbReference>
<dbReference type="Pfam" id="PF00307">
    <property type="entry name" value="CH"/>
    <property type="match status" value="1"/>
</dbReference>